<evidence type="ECO:0000313" key="4">
    <source>
        <dbReference type="EMBL" id="NJB96291.1"/>
    </source>
</evidence>
<dbReference type="AlphaFoldDB" id="A0A7X5XYR6"/>
<accession>A0A7X5XYR6</accession>
<evidence type="ECO:0000256" key="1">
    <source>
        <dbReference type="SAM" id="Coils"/>
    </source>
</evidence>
<feature type="region of interest" description="Disordered" evidence="2">
    <location>
        <begin position="140"/>
        <end position="160"/>
    </location>
</feature>
<evidence type="ECO:0000256" key="3">
    <source>
        <dbReference type="SAM" id="SignalP"/>
    </source>
</evidence>
<dbReference type="EMBL" id="JAATJB010000001">
    <property type="protein sequence ID" value="NJB96291.1"/>
    <property type="molecule type" value="Genomic_DNA"/>
</dbReference>
<organism evidence="4 5">
    <name type="scientific">Sphingomonas trueperi</name>
    <dbReference type="NCBI Taxonomy" id="53317"/>
    <lineage>
        <taxon>Bacteria</taxon>
        <taxon>Pseudomonadati</taxon>
        <taxon>Pseudomonadota</taxon>
        <taxon>Alphaproteobacteria</taxon>
        <taxon>Sphingomonadales</taxon>
        <taxon>Sphingomonadaceae</taxon>
        <taxon>Sphingomonas</taxon>
    </lineage>
</organism>
<proteinExistence type="predicted"/>
<keyword evidence="1" id="KW-0175">Coiled coil</keyword>
<dbReference type="Proteomes" id="UP000531251">
    <property type="component" value="Unassembled WGS sequence"/>
</dbReference>
<evidence type="ECO:0000256" key="2">
    <source>
        <dbReference type="SAM" id="MobiDB-lite"/>
    </source>
</evidence>
<protein>
    <submittedName>
        <fullName evidence="4">TolA-binding protein</fullName>
    </submittedName>
</protein>
<name>A0A7X5XYR6_9SPHN</name>
<feature type="coiled-coil region" evidence="1">
    <location>
        <begin position="77"/>
        <end position="111"/>
    </location>
</feature>
<gene>
    <name evidence="4" type="ORF">GGR89_000583</name>
</gene>
<dbReference type="SUPFAM" id="SSF48452">
    <property type="entry name" value="TPR-like"/>
    <property type="match status" value="1"/>
</dbReference>
<feature type="compositionally biased region" description="Low complexity" evidence="2">
    <location>
        <begin position="140"/>
        <end position="157"/>
    </location>
</feature>
<keyword evidence="3" id="KW-0732">Signal</keyword>
<dbReference type="RefSeq" id="WP_125976841.1">
    <property type="nucleotide sequence ID" value="NZ_BAAADY010000001.1"/>
</dbReference>
<evidence type="ECO:0000313" key="5">
    <source>
        <dbReference type="Proteomes" id="UP000531251"/>
    </source>
</evidence>
<dbReference type="InterPro" id="IPR011990">
    <property type="entry name" value="TPR-like_helical_dom_sf"/>
</dbReference>
<comment type="caution">
    <text evidence="4">The sequence shown here is derived from an EMBL/GenBank/DDBJ whole genome shotgun (WGS) entry which is preliminary data.</text>
</comment>
<keyword evidence="5" id="KW-1185">Reference proteome</keyword>
<dbReference type="Gene3D" id="1.25.40.10">
    <property type="entry name" value="Tetratricopeptide repeat domain"/>
    <property type="match status" value="1"/>
</dbReference>
<reference evidence="4 5" key="1">
    <citation type="submission" date="2020-03" db="EMBL/GenBank/DDBJ databases">
        <title>Genomic Encyclopedia of Type Strains, Phase IV (KMG-IV): sequencing the most valuable type-strain genomes for metagenomic binning, comparative biology and taxonomic classification.</title>
        <authorList>
            <person name="Goeker M."/>
        </authorList>
    </citation>
    <scope>NUCLEOTIDE SEQUENCE [LARGE SCALE GENOMIC DNA]</scope>
    <source>
        <strain evidence="4 5">DSM 7225</strain>
    </source>
</reference>
<sequence>MRIALAAALAFAAFGFNGTAMAQAQDGNVGQRVDKLEREMRAVQRKVFPGGAGMTVEPQITQQVDNTPPGVPATSPLADLTERVAALESQIQTMTGQIEQNQYRMRQLEEAFGAYKAANDARVKALETPQPVADAMPTDGAVAASGNSAASSAQPSGDRAAKVAAVEKPSTGDAGEDLYLYGFRLWQAKLYPEAAKALEQYKAKYPSGKRASFARNLLGRVYLDDNKPSLAAVALYENYTKDPNGERAPDSLYYLAQALVKLNKPSGEVCKVYDELNKVYGPGLSAEMRAGVAKGRADQRCK</sequence>
<feature type="signal peptide" evidence="3">
    <location>
        <begin position="1"/>
        <end position="22"/>
    </location>
</feature>
<feature type="chain" id="PRO_5031005450" evidence="3">
    <location>
        <begin position="23"/>
        <end position="302"/>
    </location>
</feature>